<keyword evidence="2" id="KW-0677">Repeat</keyword>
<evidence type="ECO:0000256" key="4">
    <source>
        <dbReference type="ARBA" id="ARBA00023065"/>
    </source>
</evidence>
<organism evidence="8 9">
    <name type="scientific">Cichlidogyrus casuarinus</name>
    <dbReference type="NCBI Taxonomy" id="1844966"/>
    <lineage>
        <taxon>Eukaryota</taxon>
        <taxon>Metazoa</taxon>
        <taxon>Spiralia</taxon>
        <taxon>Lophotrochozoa</taxon>
        <taxon>Platyhelminthes</taxon>
        <taxon>Monogenea</taxon>
        <taxon>Monopisthocotylea</taxon>
        <taxon>Dactylogyridea</taxon>
        <taxon>Ancyrocephalidae</taxon>
        <taxon>Cichlidogyrus</taxon>
    </lineage>
</organism>
<evidence type="ECO:0000256" key="5">
    <source>
        <dbReference type="ARBA" id="ARBA00023180"/>
    </source>
</evidence>
<gene>
    <name evidence="8" type="primary">TRPA1_2</name>
    <name evidence="8" type="ORF">Ciccas_006776</name>
</gene>
<keyword evidence="7" id="KW-1133">Transmembrane helix</keyword>
<dbReference type="PANTHER" id="PTHR47143:SF1">
    <property type="entry name" value="ION_TRANS DOMAIN-CONTAINING PROTEIN"/>
    <property type="match status" value="1"/>
</dbReference>
<evidence type="ECO:0000256" key="2">
    <source>
        <dbReference type="ARBA" id="ARBA00022737"/>
    </source>
</evidence>
<keyword evidence="6" id="KW-0407">Ion channel</keyword>
<evidence type="ECO:0000256" key="6">
    <source>
        <dbReference type="ARBA" id="ARBA00023303"/>
    </source>
</evidence>
<evidence type="ECO:0000256" key="7">
    <source>
        <dbReference type="SAM" id="Phobius"/>
    </source>
</evidence>
<protein>
    <submittedName>
        <fullName evidence="8">Transient receptor putative cation channel subfamily A member 1</fullName>
    </submittedName>
</protein>
<feature type="transmembrane region" description="Helical" evidence="7">
    <location>
        <begin position="12"/>
        <end position="33"/>
    </location>
</feature>
<keyword evidence="5" id="KW-0325">Glycoprotein</keyword>
<feature type="transmembrane region" description="Helical" evidence="7">
    <location>
        <begin position="82"/>
        <end position="101"/>
    </location>
</feature>
<keyword evidence="7" id="KW-0812">Transmembrane</keyword>
<comment type="caution">
    <text evidence="8">The sequence shown here is derived from an EMBL/GenBank/DDBJ whole genome shotgun (WGS) entry which is preliminary data.</text>
</comment>
<evidence type="ECO:0000256" key="3">
    <source>
        <dbReference type="ARBA" id="ARBA00023043"/>
    </source>
</evidence>
<accession>A0ABD2Q4T1</accession>
<evidence type="ECO:0000313" key="9">
    <source>
        <dbReference type="Proteomes" id="UP001626550"/>
    </source>
</evidence>
<dbReference type="GO" id="GO:0034220">
    <property type="term" value="P:monoatomic ion transmembrane transport"/>
    <property type="evidence" value="ECO:0007669"/>
    <property type="project" value="UniProtKB-KW"/>
</dbReference>
<dbReference type="AlphaFoldDB" id="A0ABD2Q4T1"/>
<feature type="transmembrane region" description="Helical" evidence="7">
    <location>
        <begin position="45"/>
        <end position="70"/>
    </location>
</feature>
<reference evidence="8 9" key="1">
    <citation type="submission" date="2024-11" db="EMBL/GenBank/DDBJ databases">
        <title>Adaptive evolution of stress response genes in parasites aligns with host niche diversity.</title>
        <authorList>
            <person name="Hahn C."/>
            <person name="Resl P."/>
        </authorList>
    </citation>
    <scope>NUCLEOTIDE SEQUENCE [LARGE SCALE GENOMIC DNA]</scope>
    <source>
        <strain evidence="8">EGGRZ-B1_66</strain>
        <tissue evidence="8">Body</tissue>
    </source>
</reference>
<name>A0ABD2Q4T1_9PLAT</name>
<keyword evidence="4" id="KW-0406">Ion transport</keyword>
<keyword evidence="3" id="KW-0040">ANK repeat</keyword>
<feature type="transmembrane region" description="Helical" evidence="7">
    <location>
        <begin position="183"/>
        <end position="209"/>
    </location>
</feature>
<dbReference type="InterPro" id="IPR052076">
    <property type="entry name" value="TRP_cation_channel"/>
</dbReference>
<keyword evidence="9" id="KW-1185">Reference proteome</keyword>
<sequence>MAYLGREYWYDWVNYSELIFNGLSFSYGTLRFYGLVYAKTIEIGAFVLFLAWMSLLMQSLRVSFLGIYLVMFMQVLKTVTQCLAVFSVIFIEFGLPMYVLYRVPDSKLLNVTDMEEMAKCFPYYSNFKQNSDNQTTSMGLRSFNNPFHAIFRIVFFMMGEYDSNETIFSPLEDSDPKTMQFPIMTILLIIILLLTVQVVLVNLLIGLAVGDIGAVRKTASIQLIGQQVAWLDGLEPKFPRWMYDRIYTAKYTETRKPIRKQQQSANQNYSSDVSS</sequence>
<evidence type="ECO:0000313" key="8">
    <source>
        <dbReference type="EMBL" id="KAL3314600.1"/>
    </source>
</evidence>
<keyword evidence="7" id="KW-0472">Membrane</keyword>
<dbReference type="Proteomes" id="UP001626550">
    <property type="component" value="Unassembled WGS sequence"/>
</dbReference>
<proteinExistence type="predicted"/>
<dbReference type="PANTHER" id="PTHR47143">
    <property type="entry name" value="TRANSIENT RECEPTOR POTENTIAL CATION CHANNEL PROTEIN PAINLESS"/>
    <property type="match status" value="1"/>
</dbReference>
<keyword evidence="1" id="KW-0813">Transport</keyword>
<evidence type="ECO:0000256" key="1">
    <source>
        <dbReference type="ARBA" id="ARBA00022448"/>
    </source>
</evidence>
<keyword evidence="8" id="KW-0675">Receptor</keyword>
<dbReference type="EMBL" id="JBJKFK010000951">
    <property type="protein sequence ID" value="KAL3314600.1"/>
    <property type="molecule type" value="Genomic_DNA"/>
</dbReference>